<protein>
    <recommendedName>
        <fullName evidence="1">Tc1-like transposase DDE domain-containing protein</fullName>
    </recommendedName>
</protein>
<organism evidence="2 3">
    <name type="scientific">Choiromyces venosus 120613-1</name>
    <dbReference type="NCBI Taxonomy" id="1336337"/>
    <lineage>
        <taxon>Eukaryota</taxon>
        <taxon>Fungi</taxon>
        <taxon>Dikarya</taxon>
        <taxon>Ascomycota</taxon>
        <taxon>Pezizomycotina</taxon>
        <taxon>Pezizomycetes</taxon>
        <taxon>Pezizales</taxon>
        <taxon>Tuberaceae</taxon>
        <taxon>Choiromyces</taxon>
    </lineage>
</organism>
<accession>A0A3N4K587</accession>
<evidence type="ECO:0000313" key="2">
    <source>
        <dbReference type="EMBL" id="RPB01075.1"/>
    </source>
</evidence>
<dbReference type="AlphaFoldDB" id="A0A3N4K587"/>
<evidence type="ECO:0000313" key="3">
    <source>
        <dbReference type="Proteomes" id="UP000276215"/>
    </source>
</evidence>
<dbReference type="Proteomes" id="UP000276215">
    <property type="component" value="Unassembled WGS sequence"/>
</dbReference>
<feature type="domain" description="Tc1-like transposase DDE" evidence="1">
    <location>
        <begin position="51"/>
        <end position="112"/>
    </location>
</feature>
<dbReference type="Pfam" id="PF13358">
    <property type="entry name" value="DDE_3"/>
    <property type="match status" value="1"/>
</dbReference>
<dbReference type="InterPro" id="IPR036397">
    <property type="entry name" value="RNaseH_sf"/>
</dbReference>
<dbReference type="InterPro" id="IPR038717">
    <property type="entry name" value="Tc1-like_DDE_dom"/>
</dbReference>
<reference evidence="2 3" key="1">
    <citation type="journal article" date="2018" name="Nat. Ecol. Evol.">
        <title>Pezizomycetes genomes reveal the molecular basis of ectomycorrhizal truffle lifestyle.</title>
        <authorList>
            <person name="Murat C."/>
            <person name="Payen T."/>
            <person name="Noel B."/>
            <person name="Kuo A."/>
            <person name="Morin E."/>
            <person name="Chen J."/>
            <person name="Kohler A."/>
            <person name="Krizsan K."/>
            <person name="Balestrini R."/>
            <person name="Da Silva C."/>
            <person name="Montanini B."/>
            <person name="Hainaut M."/>
            <person name="Levati E."/>
            <person name="Barry K.W."/>
            <person name="Belfiori B."/>
            <person name="Cichocki N."/>
            <person name="Clum A."/>
            <person name="Dockter R.B."/>
            <person name="Fauchery L."/>
            <person name="Guy J."/>
            <person name="Iotti M."/>
            <person name="Le Tacon F."/>
            <person name="Lindquist E.A."/>
            <person name="Lipzen A."/>
            <person name="Malagnac F."/>
            <person name="Mello A."/>
            <person name="Molinier V."/>
            <person name="Miyauchi S."/>
            <person name="Poulain J."/>
            <person name="Riccioni C."/>
            <person name="Rubini A."/>
            <person name="Sitrit Y."/>
            <person name="Splivallo R."/>
            <person name="Traeger S."/>
            <person name="Wang M."/>
            <person name="Zifcakova L."/>
            <person name="Wipf D."/>
            <person name="Zambonelli A."/>
            <person name="Paolocci F."/>
            <person name="Nowrousian M."/>
            <person name="Ottonello S."/>
            <person name="Baldrian P."/>
            <person name="Spatafora J.W."/>
            <person name="Henrissat B."/>
            <person name="Nagy L.G."/>
            <person name="Aury J.M."/>
            <person name="Wincker P."/>
            <person name="Grigoriev I.V."/>
            <person name="Bonfante P."/>
            <person name="Martin F.M."/>
        </authorList>
    </citation>
    <scope>NUCLEOTIDE SEQUENCE [LARGE SCALE GENOMIC DNA]</scope>
    <source>
        <strain evidence="2 3">120613-1</strain>
    </source>
</reference>
<keyword evidence="3" id="KW-1185">Reference proteome</keyword>
<gene>
    <name evidence="2" type="ORF">L873DRAFT_1788675</name>
</gene>
<proteinExistence type="predicted"/>
<sequence>MFWEAIVIGHHSPYHLWEKDTEEDKLHFRAIVNEENAIHLQEVQYNQMQASIEGMPITYLVEDNAPAHQRACEVDFAEQKLNGILTLDWPLKSPDLNAIKEVWKEEKNEMATYQFTGVGQKTVEEAKATLARVWKETSQLYIDLHCHAFHRRQHATILQLILLHSHFTTFVQQAGSL</sequence>
<evidence type="ECO:0000259" key="1">
    <source>
        <dbReference type="Pfam" id="PF13358"/>
    </source>
</evidence>
<dbReference type="EMBL" id="ML120376">
    <property type="protein sequence ID" value="RPB01075.1"/>
    <property type="molecule type" value="Genomic_DNA"/>
</dbReference>
<dbReference type="GO" id="GO:0003676">
    <property type="term" value="F:nucleic acid binding"/>
    <property type="evidence" value="ECO:0007669"/>
    <property type="project" value="InterPro"/>
</dbReference>
<dbReference type="Gene3D" id="3.30.420.10">
    <property type="entry name" value="Ribonuclease H-like superfamily/Ribonuclease H"/>
    <property type="match status" value="1"/>
</dbReference>
<name>A0A3N4K587_9PEZI</name>